<name>A0A7G5C372_9BACL</name>
<evidence type="ECO:0000313" key="2">
    <source>
        <dbReference type="EMBL" id="QMV43656.1"/>
    </source>
</evidence>
<accession>A0A7G5C372</accession>
<reference evidence="2 3" key="1">
    <citation type="submission" date="2019-07" db="EMBL/GenBank/DDBJ databases">
        <authorList>
            <person name="Kim J.K."/>
            <person name="Cheong H.-M."/>
            <person name="Choi Y."/>
            <person name="Hwang K.J."/>
            <person name="Lee S."/>
            <person name="Choi C."/>
        </authorList>
    </citation>
    <scope>NUCLEOTIDE SEQUENCE [LARGE SCALE GENOMIC DNA]</scope>
    <source>
        <strain evidence="2 3">KS 22</strain>
    </source>
</reference>
<dbReference type="InterPro" id="IPR024442">
    <property type="entry name" value="Transposase_Zn_ribbon"/>
</dbReference>
<sequence>MLSIRKFIERFPDEKACREYLFHVRWPRGFICTKCGESKYSVIYTRNLFECAYCRTQTSTTSGTVMHRTKLPLRYWLFTFYWVGSGVRCSARKIAKTLKLNYRTALLLLHKVRHAMYRAEFDGLYAFWLPNKPGFPPIVKRAKLRMLKKAENFIRKHYRRIAERSRHSYFSEYRFRSIHRNPIQSIERLIASGATTVYTINEYRTMNYKGPYD</sequence>
<proteinExistence type="predicted"/>
<dbReference type="Proteomes" id="UP000515679">
    <property type="component" value="Chromosome"/>
</dbReference>
<dbReference type="AlphaFoldDB" id="A0A7G5C372"/>
<evidence type="ECO:0000313" key="3">
    <source>
        <dbReference type="Proteomes" id="UP000515679"/>
    </source>
</evidence>
<gene>
    <name evidence="2" type="ORF">FPL14_22625</name>
</gene>
<dbReference type="EMBL" id="CP041969">
    <property type="protein sequence ID" value="QMV43656.1"/>
    <property type="molecule type" value="Genomic_DNA"/>
</dbReference>
<organism evidence="2 3">
    <name type="scientific">Cohnella cholangitidis</name>
    <dbReference type="NCBI Taxonomy" id="2598458"/>
    <lineage>
        <taxon>Bacteria</taxon>
        <taxon>Bacillati</taxon>
        <taxon>Bacillota</taxon>
        <taxon>Bacilli</taxon>
        <taxon>Bacillales</taxon>
        <taxon>Paenibacillaceae</taxon>
        <taxon>Cohnella</taxon>
    </lineage>
</organism>
<dbReference type="KEGG" id="cchl:FPL14_22625"/>
<evidence type="ECO:0000259" key="1">
    <source>
        <dbReference type="Pfam" id="PF12760"/>
    </source>
</evidence>
<dbReference type="RefSeq" id="WP_182299893.1">
    <property type="nucleotide sequence ID" value="NZ_CP041969.1"/>
</dbReference>
<keyword evidence="3" id="KW-1185">Reference proteome</keyword>
<feature type="domain" description="Transposase zinc-ribbon" evidence="1">
    <location>
        <begin position="12"/>
        <end position="57"/>
    </location>
</feature>
<dbReference type="Pfam" id="PF12760">
    <property type="entry name" value="Zn_ribbon_IS1595"/>
    <property type="match status" value="1"/>
</dbReference>
<protein>
    <submittedName>
        <fullName evidence="2">Transposase</fullName>
    </submittedName>
</protein>